<dbReference type="Proteomes" id="UP000885936">
    <property type="component" value="Unassembled WGS sequence"/>
</dbReference>
<comment type="caution">
    <text evidence="2">The sequence shown here is derived from an EMBL/GenBank/DDBJ whole genome shotgun (WGS) entry which is preliminary data.</text>
</comment>
<dbReference type="Proteomes" id="UP000185779">
    <property type="component" value="Unassembled WGS sequence"/>
</dbReference>
<protein>
    <submittedName>
        <fullName evidence="2">Integrase</fullName>
    </submittedName>
</protein>
<evidence type="ECO:0000313" key="1">
    <source>
        <dbReference type="EMBL" id="HEC56394.1"/>
    </source>
</evidence>
<evidence type="ECO:0000313" key="3">
    <source>
        <dbReference type="Proteomes" id="UP000185779"/>
    </source>
</evidence>
<gene>
    <name evidence="1" type="ORF">ENI32_00670</name>
    <name evidence="2" type="ORF">SBU_000860</name>
</gene>
<accession>A0A1F2P562</accession>
<dbReference type="EMBL" id="DRIE01000009">
    <property type="protein sequence ID" value="HEC56394.1"/>
    <property type="molecule type" value="Genomic_DNA"/>
</dbReference>
<organism evidence="2 3">
    <name type="scientific">Candidatus Syntropharchaeum butanivorans</name>
    <dbReference type="NCBI Taxonomy" id="1839936"/>
    <lineage>
        <taxon>Archaea</taxon>
        <taxon>Methanobacteriati</taxon>
        <taxon>Methanobacteriota</taxon>
        <taxon>Stenosarchaea group</taxon>
        <taxon>Methanomicrobia</taxon>
        <taxon>Methanosarcinales</taxon>
        <taxon>ANME-2 cluster</taxon>
        <taxon>Candidatus Syntropharchaeum</taxon>
    </lineage>
</organism>
<name>A0A1F2P562_9EURY</name>
<reference evidence="1" key="2">
    <citation type="journal article" date="2020" name="mSystems">
        <title>Genome- and Community-Level Interaction Insights into Carbon Utilization and Element Cycling Functions of Hydrothermarchaeota in Hydrothermal Sediment.</title>
        <authorList>
            <person name="Zhou Z."/>
            <person name="Liu Y."/>
            <person name="Xu W."/>
            <person name="Pan J."/>
            <person name="Luo Z.H."/>
            <person name="Li M."/>
        </authorList>
    </citation>
    <scope>NUCLEOTIDE SEQUENCE [LARGE SCALE GENOMIC DNA]</scope>
    <source>
        <strain evidence="1">HyVt-386</strain>
    </source>
</reference>
<dbReference type="AlphaFoldDB" id="A0A1F2P562"/>
<dbReference type="EMBL" id="LYOR01000003">
    <property type="protein sequence ID" value="OFV66318.1"/>
    <property type="molecule type" value="Genomic_DNA"/>
</dbReference>
<dbReference type="STRING" id="1839936.SBU_000860"/>
<evidence type="ECO:0000313" key="2">
    <source>
        <dbReference type="EMBL" id="OFV66318.1"/>
    </source>
</evidence>
<keyword evidence="3" id="KW-1185">Reference proteome</keyword>
<proteinExistence type="predicted"/>
<sequence length="64" mass="7535">MVDKLVEDYWEIMPMKELISDNGSEFGVHRKGDRKEWESVFKSHLDSLGIKLITSRIKASTHEW</sequence>
<reference evidence="2 3" key="1">
    <citation type="submission" date="2016-05" db="EMBL/GenBank/DDBJ databases">
        <title>Microbial consortia oxidize butane by reversing methanogenesis.</title>
        <authorList>
            <person name="Laso-Perez R."/>
            <person name="Richter M."/>
            <person name="Wegener G."/>
            <person name="Musat F."/>
        </authorList>
    </citation>
    <scope>NUCLEOTIDE SEQUENCE [LARGE SCALE GENOMIC DNA]</scope>
    <source>
        <strain evidence="2">BOX1</strain>
    </source>
</reference>